<sequence length="287" mass="32150">MIARAMIGSCGKLASTDAPDVVLRVLLLTPPSTPTSTNCTTEAYHDAAARTRTRTRSLHRGGTEQAAFNIFLTAVPDHGEHGHHRSSLSRQIDEHTARTAIPPQVRGTLRTPSAEETKHKPDGTAPIAVSVQTECPQPAGGLFVLKRQIPVRSGTCPWTISACLYMRPAAPSQGRRTRDDERRAAPHINDENNKKMLKMVIMMARRDDSFVTVRLNDKINEDRQNMVIMMPPRCEPFRSATRAKPRLRDTWTWLPAEMLHMMTEEIWRQQDGHDCLTPPLVKNGRPS</sequence>
<accession>A0A151GVH6</accession>
<evidence type="ECO:0000313" key="1">
    <source>
        <dbReference type="EMBL" id="KYK61071.1"/>
    </source>
</evidence>
<dbReference type="EMBL" id="LAYC01000001">
    <property type="protein sequence ID" value="KYK61071.1"/>
    <property type="molecule type" value="Genomic_DNA"/>
</dbReference>
<comment type="caution">
    <text evidence="1">The sequence shown here is derived from an EMBL/GenBank/DDBJ whole genome shotgun (WGS) entry which is preliminary data.</text>
</comment>
<dbReference type="RefSeq" id="XP_040660423.1">
    <property type="nucleotide sequence ID" value="XM_040799540.1"/>
</dbReference>
<organism evidence="1 2">
    <name type="scientific">Drechmeria coniospora</name>
    <name type="common">Nematophagous fungus</name>
    <name type="synonym">Meria coniospora</name>
    <dbReference type="NCBI Taxonomy" id="98403"/>
    <lineage>
        <taxon>Eukaryota</taxon>
        <taxon>Fungi</taxon>
        <taxon>Dikarya</taxon>
        <taxon>Ascomycota</taxon>
        <taxon>Pezizomycotina</taxon>
        <taxon>Sordariomycetes</taxon>
        <taxon>Hypocreomycetidae</taxon>
        <taxon>Hypocreales</taxon>
        <taxon>Ophiocordycipitaceae</taxon>
        <taxon>Drechmeria</taxon>
    </lineage>
</organism>
<dbReference type="GeneID" id="63714855"/>
<dbReference type="AlphaFoldDB" id="A0A151GVH6"/>
<name>A0A151GVH6_DRECN</name>
<dbReference type="InParanoid" id="A0A151GVH6"/>
<dbReference type="Proteomes" id="UP000076580">
    <property type="component" value="Chromosome 01"/>
</dbReference>
<keyword evidence="2" id="KW-1185">Reference proteome</keyword>
<protein>
    <submittedName>
        <fullName evidence="1">Uncharacterized protein</fullName>
    </submittedName>
</protein>
<gene>
    <name evidence="1" type="ORF">DCS_02212</name>
</gene>
<reference evidence="1 2" key="1">
    <citation type="journal article" date="2016" name="Sci. Rep.">
        <title>Insights into Adaptations to a Near-Obligate Nematode Endoparasitic Lifestyle from the Finished Genome of Drechmeria coniospora.</title>
        <authorList>
            <person name="Zhang L."/>
            <person name="Zhou Z."/>
            <person name="Guo Q."/>
            <person name="Fokkens L."/>
            <person name="Miskei M."/>
            <person name="Pocsi I."/>
            <person name="Zhang W."/>
            <person name="Chen M."/>
            <person name="Wang L."/>
            <person name="Sun Y."/>
            <person name="Donzelli B.G."/>
            <person name="Gibson D.M."/>
            <person name="Nelson D.R."/>
            <person name="Luo J.G."/>
            <person name="Rep M."/>
            <person name="Liu H."/>
            <person name="Yang S."/>
            <person name="Wang J."/>
            <person name="Krasnoff S.B."/>
            <person name="Xu Y."/>
            <person name="Molnar I."/>
            <person name="Lin M."/>
        </authorList>
    </citation>
    <scope>NUCLEOTIDE SEQUENCE [LARGE SCALE GENOMIC DNA]</scope>
    <source>
        <strain evidence="1 2">ARSEF 6962</strain>
    </source>
</reference>
<proteinExistence type="predicted"/>
<evidence type="ECO:0000313" key="2">
    <source>
        <dbReference type="Proteomes" id="UP000076580"/>
    </source>
</evidence>